<gene>
    <name evidence="2" type="ORF">MC7420_6036</name>
</gene>
<dbReference type="RefSeq" id="WP_006101889.1">
    <property type="nucleotide sequence ID" value="NZ_DS989852.1"/>
</dbReference>
<proteinExistence type="predicted"/>
<dbReference type="AlphaFoldDB" id="B4VTV9"/>
<name>B4VTV9_9CYAN</name>
<dbReference type="EMBL" id="DS989852">
    <property type="protein sequence ID" value="EDX74558.1"/>
    <property type="molecule type" value="Genomic_DNA"/>
</dbReference>
<dbReference type="PANTHER" id="PTHR47485:SF1">
    <property type="entry name" value="THYLAKOID LUMENAL 17.4 KDA PROTEIN, CHLOROPLASTIC"/>
    <property type="match status" value="1"/>
</dbReference>
<dbReference type="HOGENOM" id="CLU_388172_0_0_3"/>
<dbReference type="Proteomes" id="UP000003835">
    <property type="component" value="Unassembled WGS sequence"/>
</dbReference>
<evidence type="ECO:0000313" key="3">
    <source>
        <dbReference type="Proteomes" id="UP000003835"/>
    </source>
</evidence>
<dbReference type="STRING" id="118168.MC7420_6036"/>
<dbReference type="eggNOG" id="COG1357">
    <property type="taxonomic scope" value="Bacteria"/>
</dbReference>
<accession>B4VTV9</accession>
<dbReference type="Gene3D" id="2.160.20.80">
    <property type="entry name" value="E3 ubiquitin-protein ligase SopA"/>
    <property type="match status" value="2"/>
</dbReference>
<evidence type="ECO:0000313" key="2">
    <source>
        <dbReference type="EMBL" id="EDX74558.1"/>
    </source>
</evidence>
<dbReference type="SUPFAM" id="SSF141571">
    <property type="entry name" value="Pentapeptide repeat-like"/>
    <property type="match status" value="2"/>
</dbReference>
<organism evidence="2 3">
    <name type="scientific">Coleofasciculus chthonoplastes PCC 7420</name>
    <dbReference type="NCBI Taxonomy" id="118168"/>
    <lineage>
        <taxon>Bacteria</taxon>
        <taxon>Bacillati</taxon>
        <taxon>Cyanobacteriota</taxon>
        <taxon>Cyanophyceae</taxon>
        <taxon>Coleofasciculales</taxon>
        <taxon>Coleofasciculaceae</taxon>
        <taxon>Coleofasciculus</taxon>
    </lineage>
</organism>
<keyword evidence="1" id="KW-0677">Repeat</keyword>
<sequence>MTGRILPESEQLNLSGEDISGSDFNIQQAQEVIYQFLIKLVHHNPPETVLQEFRQLFIFGKEPSEPHVKTALDTIIASKNDKEFRNTLKRSCYILINNWSSKRSYNFIQNLIQLVGDPPLKPTTISPSMTRLKGYVANFVDSHDYQELKLFSAPYTAEYEAEQQHWSHRYTSYLLVPQYLDSRNPIEQRETAKNLSRRLRKKFKFDLAMYTARYDSPNFNSDKKISNPTRLGPHVIQLIKKISSRQLLVNCRSYADHLNQYVTNKDYQDFKQDLKKYLLFLINTPVYSGILDQYLFARLDSLYENHHLKPISGDLLLRTCRRMIEVLTTEDGREPSTLFILLTNRGNPLTLVVILLKIILICKYAQTHLDVCIAQLIRYYENSTEKDCQWLINFLEVFKIVFAICTEDTQYNIVKLSDNDDEPDAYVMDLDNYRVFSQLKGTDLRNADLRGTDIRYMDLRAADLREADLAGADLSKADLSLAKLSQTNLSGAMLDRTELSGAMLQDANLSGASLSEANLRCADLRQANLCCAILKSAKLRRANLQQADLSSADLSNASLNSANLVNANLRYADLSNADLSQANLKDVDLRDANLRCAQLNWTQLNHANLSSANLDRADLSYASLCHANLQKTNLTRTDLSNSNLSRSDMSKALLRHVNLTGANLNHANLLDANLFNANLTDVKVKGTRFGNNSGLSEPMKQELKQQGAIFG</sequence>
<protein>
    <submittedName>
        <fullName evidence="2">Pentapeptide repeat protein</fullName>
    </submittedName>
</protein>
<dbReference type="OrthoDB" id="580965at2"/>
<dbReference type="InterPro" id="IPR001646">
    <property type="entry name" value="5peptide_repeat"/>
</dbReference>
<evidence type="ECO:0000256" key="1">
    <source>
        <dbReference type="ARBA" id="ARBA00022737"/>
    </source>
</evidence>
<keyword evidence="3" id="KW-1185">Reference proteome</keyword>
<dbReference type="PANTHER" id="PTHR47485">
    <property type="entry name" value="THYLAKOID LUMENAL 17.4 KDA PROTEIN, CHLOROPLASTIC"/>
    <property type="match status" value="1"/>
</dbReference>
<dbReference type="Pfam" id="PF00805">
    <property type="entry name" value="Pentapeptide"/>
    <property type="match status" value="4"/>
</dbReference>
<reference evidence="2 3" key="1">
    <citation type="submission" date="2008-07" db="EMBL/GenBank/DDBJ databases">
        <authorList>
            <person name="Tandeau de Marsac N."/>
            <person name="Ferriera S."/>
            <person name="Johnson J."/>
            <person name="Kravitz S."/>
            <person name="Beeson K."/>
            <person name="Sutton G."/>
            <person name="Rogers Y.-H."/>
            <person name="Friedman R."/>
            <person name="Frazier M."/>
            <person name="Venter J.C."/>
        </authorList>
    </citation>
    <scope>NUCLEOTIDE SEQUENCE [LARGE SCALE GENOMIC DNA]</scope>
    <source>
        <strain evidence="2 3">PCC 7420</strain>
    </source>
</reference>